<dbReference type="Gene3D" id="3.40.80.10">
    <property type="entry name" value="Peptidoglycan recognition protein-like"/>
    <property type="match status" value="1"/>
</dbReference>
<dbReference type="SMART" id="SM00644">
    <property type="entry name" value="Ami_2"/>
    <property type="match status" value="1"/>
</dbReference>
<dbReference type="InterPro" id="IPR051206">
    <property type="entry name" value="NAMLAA_amidase_2"/>
</dbReference>
<evidence type="ECO:0000256" key="12">
    <source>
        <dbReference type="ARBA" id="ARBA00042615"/>
    </source>
</evidence>
<dbReference type="STRING" id="1522312.GCA_900177895_02138"/>
<comment type="catalytic activity">
    <reaction evidence="1">
        <text>Hydrolyzes the link between N-acetylmuramoyl residues and L-amino acid residues in certain cell-wall glycopeptides.</text>
        <dbReference type="EC" id="3.5.1.28"/>
    </reaction>
</comment>
<dbReference type="NCBIfam" id="NF008758">
    <property type="entry name" value="PRK11789.1"/>
    <property type="match status" value="1"/>
</dbReference>
<evidence type="ECO:0000256" key="9">
    <source>
        <dbReference type="ARBA" id="ARBA00022833"/>
    </source>
</evidence>
<keyword evidence="9" id="KW-0862">Zinc</keyword>
<evidence type="ECO:0000256" key="8">
    <source>
        <dbReference type="ARBA" id="ARBA00022801"/>
    </source>
</evidence>
<dbReference type="EC" id="3.5.1.28" evidence="5"/>
<dbReference type="PANTHER" id="PTHR30417">
    <property type="entry name" value="N-ACETYLMURAMOYL-L-ALANINE AMIDASE AMID"/>
    <property type="match status" value="1"/>
</dbReference>
<dbReference type="GO" id="GO:0071555">
    <property type="term" value="P:cell wall organization"/>
    <property type="evidence" value="ECO:0007669"/>
    <property type="project" value="UniProtKB-KW"/>
</dbReference>
<dbReference type="GO" id="GO:0009254">
    <property type="term" value="P:peptidoglycan turnover"/>
    <property type="evidence" value="ECO:0007669"/>
    <property type="project" value="TreeGrafter"/>
</dbReference>
<evidence type="ECO:0000259" key="13">
    <source>
        <dbReference type="SMART" id="SM00644"/>
    </source>
</evidence>
<reference evidence="16" key="3">
    <citation type="submission" date="2017-06" db="EMBL/GenBank/DDBJ databases">
        <authorList>
            <person name="Laurent S."/>
        </authorList>
    </citation>
    <scope>NUCLEOTIDE SEQUENCE [LARGE SCALE GENOMIC DNA]</scope>
</reference>
<dbReference type="GO" id="GO:0005737">
    <property type="term" value="C:cytoplasm"/>
    <property type="evidence" value="ECO:0007669"/>
    <property type="project" value="UniProtKB-SubCell"/>
</dbReference>
<reference evidence="14" key="1">
    <citation type="submission" date="2017-05" db="EMBL/GenBank/DDBJ databases">
        <authorList>
            <person name="Song R."/>
            <person name="Chenine A.L."/>
            <person name="Ruprecht R.M."/>
        </authorList>
    </citation>
    <scope>NUCLEOTIDE SEQUENCE</scope>
    <source>
        <strain evidence="14">Kingella_eburonensis</strain>
    </source>
</reference>
<evidence type="ECO:0000256" key="2">
    <source>
        <dbReference type="ARBA" id="ARBA00001947"/>
    </source>
</evidence>
<evidence type="ECO:0000256" key="5">
    <source>
        <dbReference type="ARBA" id="ARBA00011901"/>
    </source>
</evidence>
<dbReference type="GO" id="GO:0008745">
    <property type="term" value="F:N-acetylmuramoyl-L-alanine amidase activity"/>
    <property type="evidence" value="ECO:0007669"/>
    <property type="project" value="UniProtKB-EC"/>
</dbReference>
<dbReference type="GO" id="GO:0046872">
    <property type="term" value="F:metal ion binding"/>
    <property type="evidence" value="ECO:0007669"/>
    <property type="project" value="UniProtKB-KW"/>
</dbReference>
<dbReference type="AlphaFoldDB" id="A0A238TAV2"/>
<comment type="similarity">
    <text evidence="4">Belongs to the N-acetylmuramoyl-L-alanine amidase 2 family.</text>
</comment>
<dbReference type="EMBL" id="FXUV01000001">
    <property type="protein sequence ID" value="SMQ11700.1"/>
    <property type="molecule type" value="Genomic_DNA"/>
</dbReference>
<keyword evidence="7" id="KW-0479">Metal-binding</keyword>
<evidence type="ECO:0000256" key="10">
    <source>
        <dbReference type="ARBA" id="ARBA00023316"/>
    </source>
</evidence>
<accession>A0A238TAV2</accession>
<evidence type="ECO:0000256" key="11">
    <source>
        <dbReference type="ARBA" id="ARBA00039257"/>
    </source>
</evidence>
<dbReference type="GO" id="GO:0009253">
    <property type="term" value="P:peptidoglycan catabolic process"/>
    <property type="evidence" value="ECO:0007669"/>
    <property type="project" value="InterPro"/>
</dbReference>
<comment type="subcellular location">
    <subcellularLocation>
        <location evidence="3">Cytoplasm</location>
    </subcellularLocation>
</comment>
<sequence length="244" mass="28179">MEHLRLVDTFWRKNNASFSRLDDVCRRADDAPELQPEKPIYPFFRLHLPPFTKTESKPMTPTWQNGRWQSATQLVSPNCCPRPENETISLIVLHNISLPPFEYGTGAVQKLFTNQIDETEHPFFSQLKNLHVSSHFFVTRLGEVVQFVSCDEMAYHAGVSQWQGREKCNTFSIGIEMEGCDFEPFTEAQYHALLPLLEAICAQYPINSIAGHEHIAPSRKTDPGHFFDWERVFKNTSFEQFSKP</sequence>
<reference evidence="15" key="2">
    <citation type="submission" date="2017-06" db="EMBL/GenBank/DDBJ databases">
        <authorList>
            <person name="Kim H.J."/>
            <person name="Triplett B.A."/>
        </authorList>
    </citation>
    <scope>NUCLEOTIDE SEQUENCE [LARGE SCALE GENOMIC DNA]</scope>
    <source>
        <strain evidence="15">Kingella_eburonensis</strain>
    </source>
</reference>
<dbReference type="CDD" id="cd06583">
    <property type="entry name" value="PGRP"/>
    <property type="match status" value="1"/>
</dbReference>
<evidence type="ECO:0000256" key="6">
    <source>
        <dbReference type="ARBA" id="ARBA00022490"/>
    </source>
</evidence>
<evidence type="ECO:0000313" key="15">
    <source>
        <dbReference type="EMBL" id="SNB51168.1"/>
    </source>
</evidence>
<dbReference type="PANTHER" id="PTHR30417:SF4">
    <property type="entry name" value="1,6-ANHYDRO-N-ACETYLMURAMYL-L-ALANINE AMIDASE AMPD"/>
    <property type="match status" value="1"/>
</dbReference>
<dbReference type="SUPFAM" id="SSF55846">
    <property type="entry name" value="N-acetylmuramoyl-L-alanine amidase-like"/>
    <property type="match status" value="1"/>
</dbReference>
<evidence type="ECO:0000256" key="1">
    <source>
        <dbReference type="ARBA" id="ARBA00001561"/>
    </source>
</evidence>
<keyword evidence="8 15" id="KW-0378">Hydrolase</keyword>
<dbReference type="InterPro" id="IPR036505">
    <property type="entry name" value="Amidase/PGRP_sf"/>
</dbReference>
<evidence type="ECO:0000256" key="4">
    <source>
        <dbReference type="ARBA" id="ARBA00007553"/>
    </source>
</evidence>
<keyword evidence="10" id="KW-0961">Cell wall biogenesis/degradation</keyword>
<dbReference type="Proteomes" id="UP000215450">
    <property type="component" value="Unassembled WGS sequence"/>
</dbReference>
<evidence type="ECO:0000256" key="7">
    <source>
        <dbReference type="ARBA" id="ARBA00022723"/>
    </source>
</evidence>
<organism evidence="15 16">
    <name type="scientific">Kingella negevensis</name>
    <dbReference type="NCBI Taxonomy" id="1522312"/>
    <lineage>
        <taxon>Bacteria</taxon>
        <taxon>Pseudomonadati</taxon>
        <taxon>Pseudomonadota</taxon>
        <taxon>Betaproteobacteria</taxon>
        <taxon>Neisseriales</taxon>
        <taxon>Neisseriaceae</taxon>
        <taxon>Kingella</taxon>
    </lineage>
</organism>
<feature type="domain" description="N-acetylmuramoyl-L-alanine amidase" evidence="13">
    <location>
        <begin position="76"/>
        <end position="224"/>
    </location>
</feature>
<dbReference type="InterPro" id="IPR002502">
    <property type="entry name" value="Amidase_domain"/>
</dbReference>
<gene>
    <name evidence="15" type="primary">ampD</name>
    <name evidence="15" type="ORF">KEBURONENSIS_00054</name>
</gene>
<evidence type="ECO:0000313" key="14">
    <source>
        <dbReference type="EMBL" id="SMQ11700.1"/>
    </source>
</evidence>
<proteinExistence type="inferred from homology"/>
<evidence type="ECO:0000256" key="3">
    <source>
        <dbReference type="ARBA" id="ARBA00004496"/>
    </source>
</evidence>
<comment type="cofactor">
    <cofactor evidence="2">
        <name>Zn(2+)</name>
        <dbReference type="ChEBI" id="CHEBI:29105"/>
    </cofactor>
</comment>
<protein>
    <recommendedName>
        <fullName evidence="11">1,6-anhydro-N-acetylmuramyl-L-alanine amidase AmpD</fullName>
        <ecNumber evidence="5">3.5.1.28</ecNumber>
    </recommendedName>
    <alternativeName>
        <fullName evidence="12">N-acetylmuramoyl-L-alanine amidase</fullName>
    </alternativeName>
</protein>
<keyword evidence="16" id="KW-1185">Reference proteome</keyword>
<name>A0A238TAV2_9NEIS</name>
<evidence type="ECO:0000313" key="16">
    <source>
        <dbReference type="Proteomes" id="UP000215450"/>
    </source>
</evidence>
<dbReference type="EMBL" id="FXUV02000001">
    <property type="protein sequence ID" value="SNB51168.1"/>
    <property type="molecule type" value="Genomic_DNA"/>
</dbReference>
<dbReference type="Pfam" id="PF01510">
    <property type="entry name" value="Amidase_2"/>
    <property type="match status" value="1"/>
</dbReference>
<keyword evidence="6" id="KW-0963">Cytoplasm</keyword>